<evidence type="ECO:0000313" key="3">
    <source>
        <dbReference type="Proteomes" id="UP000198984"/>
    </source>
</evidence>
<accession>A0A1H7Q8C1</accession>
<organism evidence="2 3">
    <name type="scientific">Chitinophaga rupis</name>
    <dbReference type="NCBI Taxonomy" id="573321"/>
    <lineage>
        <taxon>Bacteria</taxon>
        <taxon>Pseudomonadati</taxon>
        <taxon>Bacteroidota</taxon>
        <taxon>Chitinophagia</taxon>
        <taxon>Chitinophagales</taxon>
        <taxon>Chitinophagaceae</taxon>
        <taxon>Chitinophaga</taxon>
    </lineage>
</organism>
<name>A0A1H7Q8C1_9BACT</name>
<dbReference type="Gene3D" id="2.60.40.1120">
    <property type="entry name" value="Carboxypeptidase-like, regulatory domain"/>
    <property type="match status" value="1"/>
</dbReference>
<sequence>MNFNSALIRIIFITVSILCSTLSHAQHLLRKTVTVNVKKQPLVKVLNSIGEQGQFHFSYTSDVVKNDSLVTLSAVNKPVKQILDQLFGGAYQYKEVSDHIIIVPDFSKQFTISGYVQDRETGVKVVNATVYEKQQFISTLTNEQGFYRLRLKGSDRNAATITVSKDLYRDTTLAVHAGVDQEMDISIKHAPTVMLMPVDIGVEKTWMGKFFLSSKQRMQSLNLSSFFADKPFQSSIVPGLGSHGHLDAQVVNKVSFNLIGGYAAGLNGVEVGSIFNIDKKDVQYVQVGGIFNVVGGKVVGLQAAGIHNYVLDTVTGLQVGGVLNIVKGKMVGLQAGGIYNNTRDSVKGAQVGGVFNLNGKNVQGMQAAGVLNLAKDDVQGLQVGGVSNISDTMQGFQAAGVLNLAKGDMYGMQVAGLGNIVHGTAKGFQVAGVFNYADTLRGLQFALVNVSDTSTGYSIGLLNIVRKGGIHQLSLSTNEITLLNLTVKTGTKKLYSIFTAGYNPVANKKAFLFGFGLGHIFTLSDKMYLAAEFLSPSLYLGSWEKLQPLVRLQPLLHYRLNRLCSVFAGPAFTIYYDEQEVIRKTGYRSRPGAIGWNAGITIF</sequence>
<dbReference type="SUPFAM" id="SSF49464">
    <property type="entry name" value="Carboxypeptidase regulatory domain-like"/>
    <property type="match status" value="1"/>
</dbReference>
<dbReference type="AlphaFoldDB" id="A0A1H7Q8C1"/>
<evidence type="ECO:0000256" key="1">
    <source>
        <dbReference type="SAM" id="SignalP"/>
    </source>
</evidence>
<evidence type="ECO:0008006" key="4">
    <source>
        <dbReference type="Google" id="ProtNLM"/>
    </source>
</evidence>
<gene>
    <name evidence="2" type="ORF">SAMN04488505_102279</name>
</gene>
<proteinExistence type="predicted"/>
<feature type="signal peptide" evidence="1">
    <location>
        <begin position="1"/>
        <end position="25"/>
    </location>
</feature>
<evidence type="ECO:0000313" key="2">
    <source>
        <dbReference type="EMBL" id="SEL44232.1"/>
    </source>
</evidence>
<reference evidence="2 3" key="1">
    <citation type="submission" date="2016-10" db="EMBL/GenBank/DDBJ databases">
        <authorList>
            <person name="de Groot N.N."/>
        </authorList>
    </citation>
    <scope>NUCLEOTIDE SEQUENCE [LARGE SCALE GENOMIC DNA]</scope>
    <source>
        <strain evidence="2 3">DSM 21039</strain>
    </source>
</reference>
<protein>
    <recommendedName>
        <fullName evidence="4">CarboxypepD_reg-like domain-containing protein</fullName>
    </recommendedName>
</protein>
<dbReference type="Proteomes" id="UP000198984">
    <property type="component" value="Unassembled WGS sequence"/>
</dbReference>
<keyword evidence="1" id="KW-0732">Signal</keyword>
<feature type="chain" id="PRO_5011794661" description="CarboxypepD_reg-like domain-containing protein" evidence="1">
    <location>
        <begin position="26"/>
        <end position="603"/>
    </location>
</feature>
<dbReference type="STRING" id="573321.SAMN04488505_102279"/>
<keyword evidence="3" id="KW-1185">Reference proteome</keyword>
<dbReference type="EMBL" id="FOBB01000002">
    <property type="protein sequence ID" value="SEL44232.1"/>
    <property type="molecule type" value="Genomic_DNA"/>
</dbReference>
<dbReference type="InterPro" id="IPR008969">
    <property type="entry name" value="CarboxyPept-like_regulatory"/>
</dbReference>